<dbReference type="EMBL" id="MU393462">
    <property type="protein sequence ID" value="KAI4866186.1"/>
    <property type="molecule type" value="Genomic_DNA"/>
</dbReference>
<accession>A0ACB9Z490</accession>
<dbReference type="Proteomes" id="UP001497700">
    <property type="component" value="Unassembled WGS sequence"/>
</dbReference>
<proteinExistence type="predicted"/>
<organism evidence="1 2">
    <name type="scientific">Hypoxylon rubiginosum</name>
    <dbReference type="NCBI Taxonomy" id="110542"/>
    <lineage>
        <taxon>Eukaryota</taxon>
        <taxon>Fungi</taxon>
        <taxon>Dikarya</taxon>
        <taxon>Ascomycota</taxon>
        <taxon>Pezizomycotina</taxon>
        <taxon>Sordariomycetes</taxon>
        <taxon>Xylariomycetidae</taxon>
        <taxon>Xylariales</taxon>
        <taxon>Hypoxylaceae</taxon>
        <taxon>Hypoxylon</taxon>
    </lineage>
</organism>
<evidence type="ECO:0000313" key="2">
    <source>
        <dbReference type="Proteomes" id="UP001497700"/>
    </source>
</evidence>
<evidence type="ECO:0000313" key="1">
    <source>
        <dbReference type="EMBL" id="KAI4866186.1"/>
    </source>
</evidence>
<protein>
    <submittedName>
        <fullName evidence="1">Uncharacterized protein</fullName>
    </submittedName>
</protein>
<keyword evidence="2" id="KW-1185">Reference proteome</keyword>
<sequence>MSCSLLGCHVVRKDGSRCELDHDKATTTPGTAFYYCSVHRVYHCVEPRPHRRQPQPPCGECAWLFFRFPSEAAKYPGSDVSAPVAGPTEGDDVDVAMASGWDDGGGSPASGRDDPSSAGGSATAGQDPLSVLAEIIDHLDDRVRIWKRGRRHRSSAAGGSE</sequence>
<reference evidence="1 2" key="1">
    <citation type="journal article" date="2022" name="New Phytol.">
        <title>Ecological generalism drives hyperdiversity of secondary metabolite gene clusters in xylarialean endophytes.</title>
        <authorList>
            <person name="Franco M.E.E."/>
            <person name="Wisecaver J.H."/>
            <person name="Arnold A.E."/>
            <person name="Ju Y.M."/>
            <person name="Slot J.C."/>
            <person name="Ahrendt S."/>
            <person name="Moore L.P."/>
            <person name="Eastman K.E."/>
            <person name="Scott K."/>
            <person name="Konkel Z."/>
            <person name="Mondo S.J."/>
            <person name="Kuo A."/>
            <person name="Hayes R.D."/>
            <person name="Haridas S."/>
            <person name="Andreopoulos B."/>
            <person name="Riley R."/>
            <person name="LaButti K."/>
            <person name="Pangilinan J."/>
            <person name="Lipzen A."/>
            <person name="Amirebrahimi M."/>
            <person name="Yan J."/>
            <person name="Adam C."/>
            <person name="Keymanesh K."/>
            <person name="Ng V."/>
            <person name="Louie K."/>
            <person name="Northen T."/>
            <person name="Drula E."/>
            <person name="Henrissat B."/>
            <person name="Hsieh H.M."/>
            <person name="Youens-Clark K."/>
            <person name="Lutzoni F."/>
            <person name="Miadlikowska J."/>
            <person name="Eastwood D.C."/>
            <person name="Hamelin R.C."/>
            <person name="Grigoriev I.V."/>
            <person name="U'Ren J.M."/>
        </authorList>
    </citation>
    <scope>NUCLEOTIDE SEQUENCE [LARGE SCALE GENOMIC DNA]</scope>
    <source>
        <strain evidence="1 2">CBS 119005</strain>
    </source>
</reference>
<name>A0ACB9Z490_9PEZI</name>
<gene>
    <name evidence="1" type="ORF">F4820DRAFT_447313</name>
</gene>
<comment type="caution">
    <text evidence="1">The sequence shown here is derived from an EMBL/GenBank/DDBJ whole genome shotgun (WGS) entry which is preliminary data.</text>
</comment>